<feature type="transmembrane region" description="Helical" evidence="1">
    <location>
        <begin position="43"/>
        <end position="61"/>
    </location>
</feature>
<dbReference type="GO" id="GO:0052621">
    <property type="term" value="F:diguanylate cyclase activity"/>
    <property type="evidence" value="ECO:0007669"/>
    <property type="project" value="UniProtKB-EC"/>
</dbReference>
<dbReference type="Pfam" id="PF00990">
    <property type="entry name" value="GGDEF"/>
    <property type="match status" value="1"/>
</dbReference>
<keyword evidence="1" id="KW-1133">Transmembrane helix</keyword>
<dbReference type="Proteomes" id="UP001596072">
    <property type="component" value="Unassembled WGS sequence"/>
</dbReference>
<dbReference type="InterPro" id="IPR029787">
    <property type="entry name" value="Nucleotide_cyclase"/>
</dbReference>
<keyword evidence="1" id="KW-0812">Transmembrane</keyword>
<dbReference type="PROSITE" id="PS50887">
    <property type="entry name" value="GGDEF"/>
    <property type="match status" value="1"/>
</dbReference>
<dbReference type="PANTHER" id="PTHR45138:SF9">
    <property type="entry name" value="DIGUANYLATE CYCLASE DGCM-RELATED"/>
    <property type="match status" value="1"/>
</dbReference>
<evidence type="ECO:0000313" key="4">
    <source>
        <dbReference type="Proteomes" id="UP001596072"/>
    </source>
</evidence>
<dbReference type="InterPro" id="IPR050469">
    <property type="entry name" value="Diguanylate_Cyclase"/>
</dbReference>
<evidence type="ECO:0000313" key="3">
    <source>
        <dbReference type="EMBL" id="MFC5727348.1"/>
    </source>
</evidence>
<evidence type="ECO:0000259" key="2">
    <source>
        <dbReference type="PROSITE" id="PS50887"/>
    </source>
</evidence>
<dbReference type="SUPFAM" id="SSF55073">
    <property type="entry name" value="Nucleotide cyclase"/>
    <property type="match status" value="1"/>
</dbReference>
<keyword evidence="3" id="KW-0548">Nucleotidyltransferase</keyword>
<feature type="domain" description="GGDEF" evidence="2">
    <location>
        <begin position="205"/>
        <end position="339"/>
    </location>
</feature>
<evidence type="ECO:0000256" key="1">
    <source>
        <dbReference type="SAM" id="Phobius"/>
    </source>
</evidence>
<comment type="caution">
    <text evidence="3">The sequence shown here is derived from an EMBL/GenBank/DDBJ whole genome shotgun (WGS) entry which is preliminary data.</text>
</comment>
<dbReference type="CDD" id="cd01949">
    <property type="entry name" value="GGDEF"/>
    <property type="match status" value="1"/>
</dbReference>
<keyword evidence="3" id="KW-0808">Transferase</keyword>
<proteinExistence type="predicted"/>
<dbReference type="RefSeq" id="WP_136433735.1">
    <property type="nucleotide sequence ID" value="NZ_JBHSNS010000001.1"/>
</dbReference>
<organism evidence="3 4">
    <name type="scientific">Nocardioides vastitatis</name>
    <dbReference type="NCBI Taxonomy" id="2568655"/>
    <lineage>
        <taxon>Bacteria</taxon>
        <taxon>Bacillati</taxon>
        <taxon>Actinomycetota</taxon>
        <taxon>Actinomycetes</taxon>
        <taxon>Propionibacteriales</taxon>
        <taxon>Nocardioidaceae</taxon>
        <taxon>Nocardioides</taxon>
    </lineage>
</organism>
<dbReference type="InterPro" id="IPR000160">
    <property type="entry name" value="GGDEF_dom"/>
</dbReference>
<sequence>MNVLGWMQPRHHRAAARSLSTLCAVGAGVSIAAAPLQNAEIRTDGVAVAGVIVVLVILFAVQSRRFDETHRVAWALGPLLAVPAITAIDLLTHDASLAAQIFFLFPALYGASQLPPPGAAVMTGASILGELIVVSTQLPIRAAIVDAGYVTATLVTTSALLTASSERHARLVGRLVQMAAVDPLTGLATRRVLDEAVGSGTSGGAGTALILIDVDHFKSINDRHGHPVGDQVLVQLSKLLLSRSRGSDVVCRLGGDEIAVLLLDCAYPTALARAEDMVATVAAHAFHLPDGATLDISISVGCAHMPTHAAGIRPLYSAADSALYDAKRSGRGRVATMTSVGIQAVSP</sequence>
<dbReference type="InterPro" id="IPR043128">
    <property type="entry name" value="Rev_trsase/Diguanyl_cyclase"/>
</dbReference>
<keyword evidence="4" id="KW-1185">Reference proteome</keyword>
<protein>
    <submittedName>
        <fullName evidence="3">Diguanylate cyclase</fullName>
        <ecNumber evidence="3">2.7.7.65</ecNumber>
    </submittedName>
</protein>
<accession>A0ABW0ZB17</accession>
<dbReference type="NCBIfam" id="TIGR00254">
    <property type="entry name" value="GGDEF"/>
    <property type="match status" value="1"/>
</dbReference>
<keyword evidence="1" id="KW-0472">Membrane</keyword>
<dbReference type="Gene3D" id="3.30.70.270">
    <property type="match status" value="1"/>
</dbReference>
<dbReference type="EMBL" id="JBHSNS010000001">
    <property type="protein sequence ID" value="MFC5727348.1"/>
    <property type="molecule type" value="Genomic_DNA"/>
</dbReference>
<name>A0ABW0ZB17_9ACTN</name>
<reference evidence="4" key="1">
    <citation type="journal article" date="2019" name="Int. J. Syst. Evol. Microbiol.">
        <title>The Global Catalogue of Microorganisms (GCM) 10K type strain sequencing project: providing services to taxonomists for standard genome sequencing and annotation.</title>
        <authorList>
            <consortium name="The Broad Institute Genomics Platform"/>
            <consortium name="The Broad Institute Genome Sequencing Center for Infectious Disease"/>
            <person name="Wu L."/>
            <person name="Ma J."/>
        </authorList>
    </citation>
    <scope>NUCLEOTIDE SEQUENCE [LARGE SCALE GENOMIC DNA]</scope>
    <source>
        <strain evidence="4">YIM 94188</strain>
    </source>
</reference>
<dbReference type="PANTHER" id="PTHR45138">
    <property type="entry name" value="REGULATORY COMPONENTS OF SENSORY TRANSDUCTION SYSTEM"/>
    <property type="match status" value="1"/>
</dbReference>
<feature type="transmembrane region" description="Helical" evidence="1">
    <location>
        <begin position="73"/>
        <end position="91"/>
    </location>
</feature>
<dbReference type="SMART" id="SM00267">
    <property type="entry name" value="GGDEF"/>
    <property type="match status" value="1"/>
</dbReference>
<dbReference type="EC" id="2.7.7.65" evidence="3"/>
<gene>
    <name evidence="3" type="ORF">ACFPQB_00345</name>
</gene>